<proteinExistence type="predicted"/>
<dbReference type="SUPFAM" id="SSF53474">
    <property type="entry name" value="alpha/beta-Hydrolases"/>
    <property type="match status" value="1"/>
</dbReference>
<dbReference type="STRING" id="1391653.AKJ08_2867"/>
<dbReference type="Gene3D" id="3.40.50.1820">
    <property type="entry name" value="alpha/beta hydrolase"/>
    <property type="match status" value="1"/>
</dbReference>
<dbReference type="GO" id="GO:0016787">
    <property type="term" value="F:hydrolase activity"/>
    <property type="evidence" value="ECO:0007669"/>
    <property type="project" value="UniProtKB-KW"/>
</dbReference>
<accession>A0A0K1PG36</accession>
<keyword evidence="2" id="KW-0378">Hydrolase</keyword>
<evidence type="ECO:0000313" key="2">
    <source>
        <dbReference type="EMBL" id="AKU92480.1"/>
    </source>
</evidence>
<dbReference type="EMBL" id="CP012332">
    <property type="protein sequence ID" value="AKU92480.1"/>
    <property type="molecule type" value="Genomic_DNA"/>
</dbReference>
<dbReference type="Proteomes" id="UP000055590">
    <property type="component" value="Chromosome"/>
</dbReference>
<keyword evidence="3" id="KW-1185">Reference proteome</keyword>
<dbReference type="InterPro" id="IPR051049">
    <property type="entry name" value="Dienelactone_hydrolase-like"/>
</dbReference>
<dbReference type="PANTHER" id="PTHR46623:SF6">
    <property type="entry name" value="ALPHA_BETA-HYDROLASES SUPERFAMILY PROTEIN"/>
    <property type="match status" value="1"/>
</dbReference>
<evidence type="ECO:0000313" key="3">
    <source>
        <dbReference type="Proteomes" id="UP000055590"/>
    </source>
</evidence>
<protein>
    <submittedName>
        <fullName evidence="2">Dienelactone hydrolase family</fullName>
    </submittedName>
</protein>
<sequence>MEIRFKRPDGKDARGYLAMPKAGESAPGVVVVPEHWGVDEHIKEVADRLAGDGYRALVADVFHGKVTKDAKEAGQMAAALNGQDAVDQDIRAAVVHLEERSPGSRAAVVGFCIGGGLALAAAVRVRELNAAVDFYGIPPAELADPRQIRIPFLGHFARKDRWITPEKVGVLEKQLEVGGVNHETHRYDADHAFFNDKRQEAYDAKAAQLAWDRTIAFLRRTIGGAGA</sequence>
<feature type="domain" description="Dienelactone hydrolase" evidence="1">
    <location>
        <begin position="14"/>
        <end position="220"/>
    </location>
</feature>
<name>A0A0K1PG36_9BACT</name>
<organism evidence="2 3">
    <name type="scientific">Vulgatibacter incomptus</name>
    <dbReference type="NCBI Taxonomy" id="1391653"/>
    <lineage>
        <taxon>Bacteria</taxon>
        <taxon>Pseudomonadati</taxon>
        <taxon>Myxococcota</taxon>
        <taxon>Myxococcia</taxon>
        <taxon>Myxococcales</taxon>
        <taxon>Cystobacterineae</taxon>
        <taxon>Vulgatibacteraceae</taxon>
        <taxon>Vulgatibacter</taxon>
    </lineage>
</organism>
<dbReference type="PANTHER" id="PTHR46623">
    <property type="entry name" value="CARBOXYMETHYLENEBUTENOLIDASE-RELATED"/>
    <property type="match status" value="1"/>
</dbReference>
<dbReference type="InterPro" id="IPR002925">
    <property type="entry name" value="Dienelactn_hydro"/>
</dbReference>
<dbReference type="InterPro" id="IPR029058">
    <property type="entry name" value="AB_hydrolase_fold"/>
</dbReference>
<dbReference type="KEGG" id="vin:AKJ08_2867"/>
<dbReference type="RefSeq" id="WP_050726646.1">
    <property type="nucleotide sequence ID" value="NZ_CP012332.1"/>
</dbReference>
<dbReference type="OrthoDB" id="9787933at2"/>
<dbReference type="AlphaFoldDB" id="A0A0K1PG36"/>
<dbReference type="Pfam" id="PF01738">
    <property type="entry name" value="DLH"/>
    <property type="match status" value="1"/>
</dbReference>
<reference evidence="2 3" key="1">
    <citation type="submission" date="2015-08" db="EMBL/GenBank/DDBJ databases">
        <authorList>
            <person name="Babu N.S."/>
            <person name="Beckwith C.J."/>
            <person name="Beseler K.G."/>
            <person name="Brison A."/>
            <person name="Carone J.V."/>
            <person name="Caskin T.P."/>
            <person name="Diamond M."/>
            <person name="Durham M.E."/>
            <person name="Foxe J.M."/>
            <person name="Go M."/>
            <person name="Henderson B.A."/>
            <person name="Jones I.B."/>
            <person name="McGettigan J.A."/>
            <person name="Micheletti S.J."/>
            <person name="Nasrallah M.E."/>
            <person name="Ortiz D."/>
            <person name="Piller C.R."/>
            <person name="Privatt S.R."/>
            <person name="Schneider S.L."/>
            <person name="Sharp S."/>
            <person name="Smith T.C."/>
            <person name="Stanton J.D."/>
            <person name="Ullery H.E."/>
            <person name="Wilson R.J."/>
            <person name="Serrano M.G."/>
            <person name="Buck G."/>
            <person name="Lee V."/>
            <person name="Wang Y."/>
            <person name="Carvalho R."/>
            <person name="Voegtly L."/>
            <person name="Shi R."/>
            <person name="Duckworth R."/>
            <person name="Johnson A."/>
            <person name="Loviza R."/>
            <person name="Walstead R."/>
            <person name="Shah Z."/>
            <person name="Kiflezghi M."/>
            <person name="Wade K."/>
            <person name="Ball S.L."/>
            <person name="Bradley K.W."/>
            <person name="Asai D.J."/>
            <person name="Bowman C.A."/>
            <person name="Russell D.A."/>
            <person name="Pope W.H."/>
            <person name="Jacobs-Sera D."/>
            <person name="Hendrix R.W."/>
            <person name="Hatfull G.F."/>
        </authorList>
    </citation>
    <scope>NUCLEOTIDE SEQUENCE [LARGE SCALE GENOMIC DNA]</scope>
    <source>
        <strain evidence="2 3">DSM 27710</strain>
    </source>
</reference>
<gene>
    <name evidence="2" type="ORF">AKJ08_2867</name>
</gene>
<evidence type="ECO:0000259" key="1">
    <source>
        <dbReference type="Pfam" id="PF01738"/>
    </source>
</evidence>